<name>A0A6B2NYV0_9RHOB</name>
<comment type="caution">
    <text evidence="3">The sequence shown here is derived from an EMBL/GenBank/DDBJ whole genome shotgun (WGS) entry which is preliminary data.</text>
</comment>
<gene>
    <name evidence="3" type="ORF">G0P99_23220</name>
</gene>
<dbReference type="AlphaFoldDB" id="A0A6B2NYV0"/>
<evidence type="ECO:0000259" key="2">
    <source>
        <dbReference type="Pfam" id="PF05569"/>
    </source>
</evidence>
<dbReference type="RefSeq" id="WP_164132871.1">
    <property type="nucleotide sequence ID" value="NZ_JAAGOX010000056.1"/>
</dbReference>
<feature type="transmembrane region" description="Helical" evidence="1">
    <location>
        <begin position="47"/>
        <end position="70"/>
    </location>
</feature>
<feature type="transmembrane region" description="Helical" evidence="1">
    <location>
        <begin position="115"/>
        <end position="137"/>
    </location>
</feature>
<accession>A0A6B2NYV0</accession>
<dbReference type="EMBL" id="JAAGOX010000056">
    <property type="protein sequence ID" value="NDW47867.1"/>
    <property type="molecule type" value="Genomic_DNA"/>
</dbReference>
<dbReference type="PANTHER" id="PTHR34978">
    <property type="entry name" value="POSSIBLE SENSOR-TRANSDUCER PROTEIN BLAR"/>
    <property type="match status" value="1"/>
</dbReference>
<feature type="transmembrane region" description="Helical" evidence="1">
    <location>
        <begin position="314"/>
        <end position="335"/>
    </location>
</feature>
<keyword evidence="1" id="KW-0472">Membrane</keyword>
<dbReference type="InterPro" id="IPR052173">
    <property type="entry name" value="Beta-lactam_resp_regulator"/>
</dbReference>
<dbReference type="CDD" id="cd07341">
    <property type="entry name" value="M56_BlaR1_MecR1_like"/>
    <property type="match status" value="1"/>
</dbReference>
<proteinExistence type="predicted"/>
<feature type="domain" description="Peptidase M56" evidence="2">
    <location>
        <begin position="118"/>
        <end position="277"/>
    </location>
</feature>
<feature type="transmembrane region" description="Helical" evidence="1">
    <location>
        <begin position="6"/>
        <end position="27"/>
    </location>
</feature>
<organism evidence="3">
    <name type="scientific">Ruegeria sp. PrR005</name>
    <dbReference type="NCBI Taxonomy" id="2706882"/>
    <lineage>
        <taxon>Bacteria</taxon>
        <taxon>Pseudomonadati</taxon>
        <taxon>Pseudomonadota</taxon>
        <taxon>Alphaproteobacteria</taxon>
        <taxon>Rhodobacterales</taxon>
        <taxon>Roseobacteraceae</taxon>
        <taxon>Ruegeria</taxon>
    </lineage>
</organism>
<evidence type="ECO:0000313" key="3">
    <source>
        <dbReference type="EMBL" id="NDW47867.1"/>
    </source>
</evidence>
<keyword evidence="1" id="KW-1133">Transmembrane helix</keyword>
<dbReference type="InterPro" id="IPR008756">
    <property type="entry name" value="Peptidase_M56"/>
</dbReference>
<dbReference type="Pfam" id="PF05569">
    <property type="entry name" value="Peptidase_M56"/>
    <property type="match status" value="1"/>
</dbReference>
<evidence type="ECO:0000256" key="1">
    <source>
        <dbReference type="SAM" id="Phobius"/>
    </source>
</evidence>
<dbReference type="PANTHER" id="PTHR34978:SF3">
    <property type="entry name" value="SLR0241 PROTEIN"/>
    <property type="match status" value="1"/>
</dbReference>
<keyword evidence="1" id="KW-0812">Transmembrane</keyword>
<reference evidence="3" key="1">
    <citation type="submission" date="2020-02" db="EMBL/GenBank/DDBJ databases">
        <title>Delineation of the pyrene-degrading pathway in Roseobacter clade bacteria by genomic analysis.</title>
        <authorList>
            <person name="Zhou H."/>
            <person name="Wang H."/>
        </authorList>
    </citation>
    <scope>NUCLEOTIDE SEQUENCE</scope>
    <source>
        <strain evidence="3">PrR005</strain>
    </source>
</reference>
<sequence length="377" mass="42282">MDGEALLNAYLDLNLLFVAGVAIWSLLRWGLAHGRLGRAYRPQLRLLNGLTVLLVASPLLALGLTTWVVAQPPNIPDMLVRQYLYGNVGLSATQFEALLGLREDLVRDLMAQREVWAQVVAVTFAAGFLACVLHVLLSVLRLKRSLSNAFAWKRIGRVHILLSDTARVAYSTRGLRNRYVVLPLALLDHPQDLKMTVAHEVQHFRQADIECEFLLELLRPLVFWNPAFFLWRRQVRMLREYACDQALIGRPHFDVRAYCECLIRACAAAAQNRTFFARTTPTVALVDRRETRRPSSLRNRIVAVTANGEAQAGAAAWMMISGLLVAAVLATMLIMQRSGDWSHDRIMLSTIVNLERMAQRNANVASPFQGGFVSASR</sequence>
<protein>
    <submittedName>
        <fullName evidence="3">M56 family metallopeptidase</fullName>
    </submittedName>
</protein>